<dbReference type="RefSeq" id="WP_074817563.1">
    <property type="nucleotide sequence ID" value="NZ_FNTI01000001.1"/>
</dbReference>
<dbReference type="Proteomes" id="UP000183208">
    <property type="component" value="Unassembled WGS sequence"/>
</dbReference>
<evidence type="ECO:0000313" key="2">
    <source>
        <dbReference type="Proteomes" id="UP000183208"/>
    </source>
</evidence>
<proteinExistence type="predicted"/>
<gene>
    <name evidence="1" type="ORF">SAMN05444171_1562</name>
</gene>
<organism evidence="1 2">
    <name type="scientific">Bradyrhizobium lablabi</name>
    <dbReference type="NCBI Taxonomy" id="722472"/>
    <lineage>
        <taxon>Bacteria</taxon>
        <taxon>Pseudomonadati</taxon>
        <taxon>Pseudomonadota</taxon>
        <taxon>Alphaproteobacteria</taxon>
        <taxon>Hyphomicrobiales</taxon>
        <taxon>Nitrobacteraceae</taxon>
        <taxon>Bradyrhizobium</taxon>
    </lineage>
</organism>
<dbReference type="OrthoDB" id="8779602at2"/>
<evidence type="ECO:0000313" key="1">
    <source>
        <dbReference type="EMBL" id="SEC50017.1"/>
    </source>
</evidence>
<name>A0A1H4T0R9_9BRAD</name>
<protein>
    <submittedName>
        <fullName evidence="1">Uncharacterized protein</fullName>
    </submittedName>
</protein>
<sequence>MPIQIVMDHTGDTRHRFDADDLEALSRAEERFKSLTAAGFTAAIREGSGKVAITRSFDPMAEETLFFPRLVGG</sequence>
<reference evidence="1 2" key="1">
    <citation type="submission" date="2016-10" db="EMBL/GenBank/DDBJ databases">
        <authorList>
            <person name="de Groot N.N."/>
        </authorList>
    </citation>
    <scope>NUCLEOTIDE SEQUENCE [LARGE SCALE GENOMIC DNA]</scope>
    <source>
        <strain evidence="1 2">GAS522</strain>
    </source>
</reference>
<dbReference type="EMBL" id="FNTI01000001">
    <property type="protein sequence ID" value="SEC50017.1"/>
    <property type="molecule type" value="Genomic_DNA"/>
</dbReference>
<accession>A0A1H4T0R9</accession>
<dbReference type="AlphaFoldDB" id="A0A1H4T0R9"/>